<dbReference type="Gene3D" id="1.25.40.10">
    <property type="entry name" value="Tetratricopeptide repeat domain"/>
    <property type="match status" value="1"/>
</dbReference>
<evidence type="ECO:0008006" key="3">
    <source>
        <dbReference type="Google" id="ProtNLM"/>
    </source>
</evidence>
<dbReference type="AlphaFoldDB" id="A0A9W7A7Y8"/>
<keyword evidence="2" id="KW-1185">Reference proteome</keyword>
<dbReference type="SUPFAM" id="SSF48452">
    <property type="entry name" value="TPR-like"/>
    <property type="match status" value="1"/>
</dbReference>
<protein>
    <recommendedName>
        <fullName evidence="3">Tetratricopeptide repeat protein</fullName>
    </recommendedName>
</protein>
<proteinExistence type="predicted"/>
<gene>
    <name evidence="1" type="ORF">TrLO_g16010</name>
</gene>
<name>A0A9W7A7Y8_9STRA</name>
<dbReference type="EMBL" id="BRXW01000532">
    <property type="protein sequence ID" value="GMH63564.1"/>
    <property type="molecule type" value="Genomic_DNA"/>
</dbReference>
<comment type="caution">
    <text evidence="1">The sequence shown here is derived from an EMBL/GenBank/DDBJ whole genome shotgun (WGS) entry which is preliminary data.</text>
</comment>
<dbReference type="InterPro" id="IPR011990">
    <property type="entry name" value="TPR-like_helical_dom_sf"/>
</dbReference>
<dbReference type="Proteomes" id="UP001165122">
    <property type="component" value="Unassembled WGS sequence"/>
</dbReference>
<accession>A0A9W7A7Y8</accession>
<dbReference type="OrthoDB" id="39271at2759"/>
<evidence type="ECO:0000313" key="1">
    <source>
        <dbReference type="EMBL" id="GMH63564.1"/>
    </source>
</evidence>
<sequence>MICKECTRELMNRSEPCLICRKSIVGFDVGVFSVGARGLWPTPYKNLRQLASGEGFNEYFRTMFNGNEATFLKWKEEFDVLEIVGGRGCHRTVRESLRQQVLAITRSEDLEKLRALANLCSLRFLDDMSSDPSLLVVAWRRILKVLELTMPEAKKARNKVGDYDDSERYYERAREGYEEQFGRDSEEALDVVFDLVIRTKTMGDDERNEKLRDLLKRMERALGEEHLTTLDALWQLGAGLTLNDEYEEAKEVHERYLADR</sequence>
<evidence type="ECO:0000313" key="2">
    <source>
        <dbReference type="Proteomes" id="UP001165122"/>
    </source>
</evidence>
<reference evidence="2" key="1">
    <citation type="journal article" date="2023" name="Commun. Biol.">
        <title>Genome analysis of Parmales, the sister group of diatoms, reveals the evolutionary specialization of diatoms from phago-mixotrophs to photoautotrophs.</title>
        <authorList>
            <person name="Ban H."/>
            <person name="Sato S."/>
            <person name="Yoshikawa S."/>
            <person name="Yamada K."/>
            <person name="Nakamura Y."/>
            <person name="Ichinomiya M."/>
            <person name="Sato N."/>
            <person name="Blanc-Mathieu R."/>
            <person name="Endo H."/>
            <person name="Kuwata A."/>
            <person name="Ogata H."/>
        </authorList>
    </citation>
    <scope>NUCLEOTIDE SEQUENCE [LARGE SCALE GENOMIC DNA]</scope>
    <source>
        <strain evidence="2">NIES 3700</strain>
    </source>
</reference>
<organism evidence="1 2">
    <name type="scientific">Triparma laevis f. longispina</name>
    <dbReference type="NCBI Taxonomy" id="1714387"/>
    <lineage>
        <taxon>Eukaryota</taxon>
        <taxon>Sar</taxon>
        <taxon>Stramenopiles</taxon>
        <taxon>Ochrophyta</taxon>
        <taxon>Bolidophyceae</taxon>
        <taxon>Parmales</taxon>
        <taxon>Triparmaceae</taxon>
        <taxon>Triparma</taxon>
    </lineage>
</organism>